<sequence>MSPIPLFWAIGFGILLLILTPRLHRVLIEAFSRQIGIAESNRDSSDAMTALNEARAQLAAAETASRDLMREHRHLRDKIAECKRDIAAPRRERIDLVFELGTPRLEDGCCLFAANSLPIQPQSSAGNNRLPDGAVWRQPRLVRVWGKNASLCQSIAEQRFGSKRDFVLVHIEERQRTELGL</sequence>
<dbReference type="RefSeq" id="WP_189050993.1">
    <property type="nucleotide sequence ID" value="NZ_BMJQ01000015.1"/>
</dbReference>
<evidence type="ECO:0000256" key="1">
    <source>
        <dbReference type="SAM" id="Coils"/>
    </source>
</evidence>
<accession>A0A8J3E5W0</accession>
<keyword evidence="4" id="KW-1185">Reference proteome</keyword>
<name>A0A8J3E5W0_9PROT</name>
<proteinExistence type="predicted"/>
<dbReference type="AlphaFoldDB" id="A0A8J3E5W0"/>
<feature type="coiled-coil region" evidence="1">
    <location>
        <begin position="51"/>
        <end position="85"/>
    </location>
</feature>
<protein>
    <submittedName>
        <fullName evidence="3">Uncharacterized protein</fullName>
    </submittedName>
</protein>
<keyword evidence="2" id="KW-1133">Transmembrane helix</keyword>
<evidence type="ECO:0000256" key="2">
    <source>
        <dbReference type="SAM" id="Phobius"/>
    </source>
</evidence>
<gene>
    <name evidence="3" type="ORF">GCM10011611_51170</name>
</gene>
<reference evidence="3" key="2">
    <citation type="submission" date="2020-09" db="EMBL/GenBank/DDBJ databases">
        <authorList>
            <person name="Sun Q."/>
            <person name="Zhou Y."/>
        </authorList>
    </citation>
    <scope>NUCLEOTIDE SEQUENCE</scope>
    <source>
        <strain evidence="3">CGMCC 1.15725</strain>
    </source>
</reference>
<keyword evidence="2" id="KW-0472">Membrane</keyword>
<feature type="transmembrane region" description="Helical" evidence="2">
    <location>
        <begin position="6"/>
        <end position="23"/>
    </location>
</feature>
<organism evidence="3 4">
    <name type="scientific">Aliidongia dinghuensis</name>
    <dbReference type="NCBI Taxonomy" id="1867774"/>
    <lineage>
        <taxon>Bacteria</taxon>
        <taxon>Pseudomonadati</taxon>
        <taxon>Pseudomonadota</taxon>
        <taxon>Alphaproteobacteria</taxon>
        <taxon>Rhodospirillales</taxon>
        <taxon>Dongiaceae</taxon>
        <taxon>Aliidongia</taxon>
    </lineage>
</organism>
<reference evidence="3" key="1">
    <citation type="journal article" date="2014" name="Int. J. Syst. Evol. Microbiol.">
        <title>Complete genome sequence of Corynebacterium casei LMG S-19264T (=DSM 44701T), isolated from a smear-ripened cheese.</title>
        <authorList>
            <consortium name="US DOE Joint Genome Institute (JGI-PGF)"/>
            <person name="Walter F."/>
            <person name="Albersmeier A."/>
            <person name="Kalinowski J."/>
            <person name="Ruckert C."/>
        </authorList>
    </citation>
    <scope>NUCLEOTIDE SEQUENCE</scope>
    <source>
        <strain evidence="3">CGMCC 1.15725</strain>
    </source>
</reference>
<evidence type="ECO:0000313" key="3">
    <source>
        <dbReference type="EMBL" id="GGF38564.1"/>
    </source>
</evidence>
<comment type="caution">
    <text evidence="3">The sequence shown here is derived from an EMBL/GenBank/DDBJ whole genome shotgun (WGS) entry which is preliminary data.</text>
</comment>
<evidence type="ECO:0000313" key="4">
    <source>
        <dbReference type="Proteomes" id="UP000646365"/>
    </source>
</evidence>
<dbReference type="Proteomes" id="UP000646365">
    <property type="component" value="Unassembled WGS sequence"/>
</dbReference>
<dbReference type="EMBL" id="BMJQ01000015">
    <property type="protein sequence ID" value="GGF38564.1"/>
    <property type="molecule type" value="Genomic_DNA"/>
</dbReference>
<keyword evidence="1" id="KW-0175">Coiled coil</keyword>
<keyword evidence="2" id="KW-0812">Transmembrane</keyword>